<keyword evidence="1" id="KW-0812">Transmembrane</keyword>
<name>A0AA40G562_9HYME</name>
<sequence>MRIRQNNLTPMLGPISYVGLGIEAFSSGQQSSPACHLLADDSKSWTWDLGVFVLAFQVLALEIFQSMAALVYMCV</sequence>
<organism evidence="2 3">
    <name type="scientific">Melipona bicolor</name>
    <dbReference type="NCBI Taxonomy" id="60889"/>
    <lineage>
        <taxon>Eukaryota</taxon>
        <taxon>Metazoa</taxon>
        <taxon>Ecdysozoa</taxon>
        <taxon>Arthropoda</taxon>
        <taxon>Hexapoda</taxon>
        <taxon>Insecta</taxon>
        <taxon>Pterygota</taxon>
        <taxon>Neoptera</taxon>
        <taxon>Endopterygota</taxon>
        <taxon>Hymenoptera</taxon>
        <taxon>Apocrita</taxon>
        <taxon>Aculeata</taxon>
        <taxon>Apoidea</taxon>
        <taxon>Anthophila</taxon>
        <taxon>Apidae</taxon>
        <taxon>Melipona</taxon>
    </lineage>
</organism>
<keyword evidence="1" id="KW-1133">Transmembrane helix</keyword>
<gene>
    <name evidence="2" type="ORF">K0M31_017484</name>
</gene>
<evidence type="ECO:0000313" key="3">
    <source>
        <dbReference type="Proteomes" id="UP001177670"/>
    </source>
</evidence>
<protein>
    <submittedName>
        <fullName evidence="2">Uncharacterized protein</fullName>
    </submittedName>
</protein>
<dbReference type="EMBL" id="JAHYIQ010000006">
    <property type="protein sequence ID" value="KAK1131196.1"/>
    <property type="molecule type" value="Genomic_DNA"/>
</dbReference>
<accession>A0AA40G562</accession>
<evidence type="ECO:0000256" key="1">
    <source>
        <dbReference type="SAM" id="Phobius"/>
    </source>
</evidence>
<proteinExistence type="predicted"/>
<feature type="transmembrane region" description="Helical" evidence="1">
    <location>
        <begin position="49"/>
        <end position="72"/>
    </location>
</feature>
<dbReference type="AlphaFoldDB" id="A0AA40G562"/>
<keyword evidence="1" id="KW-0472">Membrane</keyword>
<reference evidence="2" key="1">
    <citation type="submission" date="2021-10" db="EMBL/GenBank/DDBJ databases">
        <title>Melipona bicolor Genome sequencing and assembly.</title>
        <authorList>
            <person name="Araujo N.S."/>
            <person name="Arias M.C."/>
        </authorList>
    </citation>
    <scope>NUCLEOTIDE SEQUENCE</scope>
    <source>
        <strain evidence="2">USP_2M_L1-L4_2017</strain>
        <tissue evidence="2">Whole body</tissue>
    </source>
</reference>
<comment type="caution">
    <text evidence="2">The sequence shown here is derived from an EMBL/GenBank/DDBJ whole genome shotgun (WGS) entry which is preliminary data.</text>
</comment>
<evidence type="ECO:0000313" key="2">
    <source>
        <dbReference type="EMBL" id="KAK1131196.1"/>
    </source>
</evidence>
<dbReference type="Proteomes" id="UP001177670">
    <property type="component" value="Unassembled WGS sequence"/>
</dbReference>
<keyword evidence="3" id="KW-1185">Reference proteome</keyword>